<dbReference type="RefSeq" id="XP_014176511.1">
    <property type="nucleotide sequence ID" value="XM_014321036.1"/>
</dbReference>
<feature type="domain" description="Alcohol dehydrogenase-like C-terminal" evidence="7">
    <location>
        <begin position="51"/>
        <end position="197"/>
    </location>
</feature>
<evidence type="ECO:0000256" key="3">
    <source>
        <dbReference type="ARBA" id="ARBA00022723"/>
    </source>
</evidence>
<dbReference type="VEuPathDB" id="FungiDB:A1Q1_05827"/>
<accession>J5Q654</accession>
<keyword evidence="6" id="KW-1133">Transmembrane helix</keyword>
<comment type="caution">
    <text evidence="8">The sequence shown here is derived from an EMBL/GenBank/DDBJ whole genome shotgun (WGS) entry which is preliminary data.</text>
</comment>
<dbReference type="PANTHER" id="PTHR43161">
    <property type="entry name" value="SORBITOL DEHYDROGENASE"/>
    <property type="match status" value="1"/>
</dbReference>
<reference evidence="8 9" key="1">
    <citation type="journal article" date="2012" name="Eukaryot. Cell">
        <title>Draft genome sequence of CBS 2479, the standard type strain of Trichosporon asahii.</title>
        <authorList>
            <person name="Yang R.Y."/>
            <person name="Li H.T."/>
            <person name="Zhu H."/>
            <person name="Zhou G.P."/>
            <person name="Wang M."/>
            <person name="Wang L."/>
        </authorList>
    </citation>
    <scope>NUCLEOTIDE SEQUENCE [LARGE SCALE GENOMIC DNA]</scope>
    <source>
        <strain evidence="9">ATCC 90039 / CBS 2479 / JCM 2466 / KCTC 7840 / NCYC 2677 / UAMH 7654</strain>
    </source>
</reference>
<organism evidence="8 9">
    <name type="scientific">Trichosporon asahii var. asahii (strain ATCC 90039 / CBS 2479 / JCM 2466 / KCTC 7840 / NBRC 103889/ NCYC 2677 / UAMH 7654)</name>
    <name type="common">Yeast</name>
    <dbReference type="NCBI Taxonomy" id="1186058"/>
    <lineage>
        <taxon>Eukaryota</taxon>
        <taxon>Fungi</taxon>
        <taxon>Dikarya</taxon>
        <taxon>Basidiomycota</taxon>
        <taxon>Agaricomycotina</taxon>
        <taxon>Tremellomycetes</taxon>
        <taxon>Trichosporonales</taxon>
        <taxon>Trichosporonaceae</taxon>
        <taxon>Trichosporon</taxon>
    </lineage>
</organism>
<dbReference type="Pfam" id="PF00107">
    <property type="entry name" value="ADH_zinc_N"/>
    <property type="match status" value="1"/>
</dbReference>
<dbReference type="KEGG" id="tasa:A1Q1_05827"/>
<dbReference type="InterPro" id="IPR013149">
    <property type="entry name" value="ADH-like_C"/>
</dbReference>
<dbReference type="Gene3D" id="3.90.180.10">
    <property type="entry name" value="Medium-chain alcohol dehydrogenases, catalytic domain"/>
    <property type="match status" value="1"/>
</dbReference>
<evidence type="ECO:0000256" key="2">
    <source>
        <dbReference type="ARBA" id="ARBA00008072"/>
    </source>
</evidence>
<evidence type="ECO:0000259" key="7">
    <source>
        <dbReference type="Pfam" id="PF00107"/>
    </source>
</evidence>
<dbReference type="GeneID" id="25989339"/>
<dbReference type="OrthoDB" id="5363962at2759"/>
<dbReference type="EMBL" id="ALBS01000322">
    <property type="protein sequence ID" value="EJT45678.1"/>
    <property type="molecule type" value="Genomic_DNA"/>
</dbReference>
<sequence length="246" mass="26135">MHHPLSLLHKLPEGMDLELAALAEPLAVVLHAWHRARLEGGMRILVIGAGAVGLLACAVATAYGASEVIATDIEESKLSFAQERGWVTGTYTLPRGPRVGGKESLELAKANWATMRESNVVKGRGLEDGFDAVIECTGVETCMQLAPLASVTGGKAVFVGMGTQELLLPVGLSLIREVDLVGVFRYANTYPEALALLGSGKLGDVGKMITQRYPLHEAGKAFEALKKGRDEEGNYVIKAMVGSVPE</sequence>
<feature type="transmembrane region" description="Helical" evidence="6">
    <location>
        <begin position="44"/>
        <end position="65"/>
    </location>
</feature>
<protein>
    <submittedName>
        <fullName evidence="8">Xylitol dehydrogenase</fullName>
    </submittedName>
</protein>
<dbReference type="AlphaFoldDB" id="J5Q654"/>
<keyword evidence="5" id="KW-0560">Oxidoreductase</keyword>
<keyword evidence="6" id="KW-0472">Membrane</keyword>
<evidence type="ECO:0000256" key="6">
    <source>
        <dbReference type="SAM" id="Phobius"/>
    </source>
</evidence>
<name>J5Q654_TRIAS</name>
<proteinExistence type="inferred from homology"/>
<dbReference type="InterPro" id="IPR036291">
    <property type="entry name" value="NAD(P)-bd_dom_sf"/>
</dbReference>
<evidence type="ECO:0000256" key="5">
    <source>
        <dbReference type="ARBA" id="ARBA00023002"/>
    </source>
</evidence>
<gene>
    <name evidence="8" type="ORF">A1Q1_05827</name>
</gene>
<dbReference type="Proteomes" id="UP000002748">
    <property type="component" value="Unassembled WGS sequence"/>
</dbReference>
<dbReference type="SUPFAM" id="SSF51735">
    <property type="entry name" value="NAD(P)-binding Rossmann-fold domains"/>
    <property type="match status" value="1"/>
</dbReference>
<dbReference type="GO" id="GO:0003939">
    <property type="term" value="F:L-iditol 2-dehydrogenase (NAD+) activity"/>
    <property type="evidence" value="ECO:0007669"/>
    <property type="project" value="TreeGrafter"/>
</dbReference>
<dbReference type="Gene3D" id="3.40.50.720">
    <property type="entry name" value="NAD(P)-binding Rossmann-like Domain"/>
    <property type="match status" value="1"/>
</dbReference>
<evidence type="ECO:0000313" key="9">
    <source>
        <dbReference type="Proteomes" id="UP000002748"/>
    </source>
</evidence>
<evidence type="ECO:0000313" key="8">
    <source>
        <dbReference type="EMBL" id="EJT45678.1"/>
    </source>
</evidence>
<keyword evidence="3" id="KW-0479">Metal-binding</keyword>
<dbReference type="GO" id="GO:0006062">
    <property type="term" value="P:sorbitol catabolic process"/>
    <property type="evidence" value="ECO:0007669"/>
    <property type="project" value="TreeGrafter"/>
</dbReference>
<evidence type="ECO:0000256" key="1">
    <source>
        <dbReference type="ARBA" id="ARBA00001947"/>
    </source>
</evidence>
<comment type="cofactor">
    <cofactor evidence="1">
        <name>Zn(2+)</name>
        <dbReference type="ChEBI" id="CHEBI:29105"/>
    </cofactor>
</comment>
<keyword evidence="6" id="KW-0812">Transmembrane</keyword>
<dbReference type="HOGENOM" id="CLU_026673_11_5_1"/>
<comment type="similarity">
    <text evidence="2">Belongs to the zinc-containing alcohol dehydrogenase family.</text>
</comment>
<dbReference type="PANTHER" id="PTHR43161:SF25">
    <property type="entry name" value="ALCOHOL DEHYDROGENASE, PUTATIVE (AFU_ORTHOLOGUE AFUA_1G14390)-RELATED"/>
    <property type="match status" value="1"/>
</dbReference>
<evidence type="ECO:0000256" key="4">
    <source>
        <dbReference type="ARBA" id="ARBA00022833"/>
    </source>
</evidence>
<dbReference type="GO" id="GO:0046872">
    <property type="term" value="F:metal ion binding"/>
    <property type="evidence" value="ECO:0007669"/>
    <property type="project" value="UniProtKB-KW"/>
</dbReference>
<keyword evidence="4" id="KW-0862">Zinc</keyword>